<reference evidence="3" key="1">
    <citation type="submission" date="2023-07" db="EMBL/GenBank/DDBJ databases">
        <title>Novel species in the genus Lipingzhangella isolated from Sambhar Salt Lake.</title>
        <authorList>
            <person name="Jiya N."/>
            <person name="Kajale S."/>
            <person name="Sharma A."/>
        </authorList>
    </citation>
    <scope>NUCLEOTIDE SEQUENCE [LARGE SCALE GENOMIC DNA]</scope>
    <source>
        <strain evidence="3">LS1_29</strain>
    </source>
</reference>
<evidence type="ECO:0000313" key="2">
    <source>
        <dbReference type="EMBL" id="MDS1270731.1"/>
    </source>
</evidence>
<dbReference type="RefSeq" id="WP_310912279.1">
    <property type="nucleotide sequence ID" value="NZ_JAVLVT010000004.1"/>
</dbReference>
<name>A0ABU2H605_9ACTN</name>
<keyword evidence="3" id="KW-1185">Reference proteome</keyword>
<dbReference type="InterPro" id="IPR007278">
    <property type="entry name" value="DUF397"/>
</dbReference>
<comment type="caution">
    <text evidence="2">The sequence shown here is derived from an EMBL/GenBank/DDBJ whole genome shotgun (WGS) entry which is preliminary data.</text>
</comment>
<feature type="domain" description="DUF397" evidence="1">
    <location>
        <begin position="6"/>
        <end position="58"/>
    </location>
</feature>
<proteinExistence type="predicted"/>
<dbReference type="Proteomes" id="UP001250214">
    <property type="component" value="Unassembled WGS sequence"/>
</dbReference>
<evidence type="ECO:0000259" key="1">
    <source>
        <dbReference type="Pfam" id="PF04149"/>
    </source>
</evidence>
<dbReference type="Pfam" id="PF04149">
    <property type="entry name" value="DUF397"/>
    <property type="match status" value="1"/>
</dbReference>
<evidence type="ECO:0000313" key="3">
    <source>
        <dbReference type="Proteomes" id="UP001250214"/>
    </source>
</evidence>
<organism evidence="2 3">
    <name type="scientific">Lipingzhangella rawalii</name>
    <dbReference type="NCBI Taxonomy" id="2055835"/>
    <lineage>
        <taxon>Bacteria</taxon>
        <taxon>Bacillati</taxon>
        <taxon>Actinomycetota</taxon>
        <taxon>Actinomycetes</taxon>
        <taxon>Streptosporangiales</taxon>
        <taxon>Nocardiopsidaceae</taxon>
        <taxon>Lipingzhangella</taxon>
    </lineage>
</organism>
<dbReference type="EMBL" id="JAVLVT010000004">
    <property type="protein sequence ID" value="MDS1270731.1"/>
    <property type="molecule type" value="Genomic_DNA"/>
</dbReference>
<protein>
    <submittedName>
        <fullName evidence="2">DUF397 domain-containing protein</fullName>
    </submittedName>
</protein>
<gene>
    <name evidence="2" type="ORF">RIF23_10510</name>
</gene>
<sequence>MNDQTDWIKSSYSQRGMDNCVECRTDTGRVLLRDSQHPAHGHLTLSTAEWRAFLHAVRDGEV</sequence>
<accession>A0ABU2H605</accession>